<dbReference type="STRING" id="1230456.C468_08239"/>
<evidence type="ECO:0000256" key="2">
    <source>
        <dbReference type="ARBA" id="ARBA00008017"/>
    </source>
</evidence>
<dbReference type="Proteomes" id="UP000011546">
    <property type="component" value="Unassembled WGS sequence"/>
</dbReference>
<dbReference type="Gene3D" id="3.30.70.100">
    <property type="match status" value="1"/>
</dbReference>
<sequence length="307" mass="33529">MAGQISPARWLIDILSAYDRVLSELFWFTVGFGVVYLVSRLVVIPVATRAVRARNRNNPTIETATETYLRVTMIGFATLTGIIAAGYGRILSESAVIIAALTFALGIAGQQVFGSLVSGMFLVADPDFNVGDWIEWPGGSGTVEAVDFRVTRIRTPDHETISVPNTELTANAITRPYGRDRFRLTEQVDVAYYEDTERALLELRQIAATLDPVLEEPAPNTRVVELGENAITIQAEFWTDDPGNKDILTIRSDFRRLVKRHFDAEGITLAPPSAQLLSGSVSVRDGTEESPTADGPPNADDSSTPSE</sequence>
<evidence type="ECO:0000313" key="11">
    <source>
        <dbReference type="EMBL" id="EMA64834.1"/>
    </source>
</evidence>
<feature type="transmembrane region" description="Helical" evidence="8">
    <location>
        <begin position="94"/>
        <end position="113"/>
    </location>
</feature>
<dbReference type="GO" id="GO:0008381">
    <property type="term" value="F:mechanosensitive monoatomic ion channel activity"/>
    <property type="evidence" value="ECO:0007669"/>
    <property type="project" value="InterPro"/>
</dbReference>
<dbReference type="OrthoDB" id="31543at2157"/>
<dbReference type="Gene3D" id="2.30.30.60">
    <property type="match status" value="1"/>
</dbReference>
<dbReference type="InterPro" id="IPR010920">
    <property type="entry name" value="LSM_dom_sf"/>
</dbReference>
<feature type="domain" description="Mechanosensitive ion channel MscS" evidence="9">
    <location>
        <begin position="112"/>
        <end position="173"/>
    </location>
</feature>
<comment type="similarity">
    <text evidence="2">Belongs to the MscS (TC 1.A.23) family.</text>
</comment>
<organism evidence="11 12">
    <name type="scientific">Halorubrum kocurii JCM 14978</name>
    <dbReference type="NCBI Taxonomy" id="1230456"/>
    <lineage>
        <taxon>Archaea</taxon>
        <taxon>Methanobacteriati</taxon>
        <taxon>Methanobacteriota</taxon>
        <taxon>Stenosarchaea group</taxon>
        <taxon>Halobacteria</taxon>
        <taxon>Halobacteriales</taxon>
        <taxon>Haloferacaceae</taxon>
        <taxon>Halorubrum</taxon>
    </lineage>
</organism>
<dbReference type="InterPro" id="IPR011066">
    <property type="entry name" value="MscS_channel_C_sf"/>
</dbReference>
<gene>
    <name evidence="11" type="ORF">C468_08239</name>
</gene>
<dbReference type="Pfam" id="PF00924">
    <property type="entry name" value="MS_channel_2nd"/>
    <property type="match status" value="1"/>
</dbReference>
<evidence type="ECO:0000256" key="3">
    <source>
        <dbReference type="ARBA" id="ARBA00022475"/>
    </source>
</evidence>
<keyword evidence="5 8" id="KW-1133">Transmembrane helix</keyword>
<dbReference type="AlphaFoldDB" id="M0P5M4"/>
<dbReference type="InterPro" id="IPR006685">
    <property type="entry name" value="MscS_channel_2nd"/>
</dbReference>
<feature type="domain" description="Mechanosensitive ion channel MscS C-terminal" evidence="10">
    <location>
        <begin position="187"/>
        <end position="267"/>
    </location>
</feature>
<dbReference type="PANTHER" id="PTHR30221:SF1">
    <property type="entry name" value="SMALL-CONDUCTANCE MECHANOSENSITIVE CHANNEL"/>
    <property type="match status" value="1"/>
</dbReference>
<protein>
    <submittedName>
        <fullName evidence="11">Small-conductance mechanosensitive channel</fullName>
    </submittedName>
</protein>
<dbReference type="Pfam" id="PF21082">
    <property type="entry name" value="MS_channel_3rd"/>
    <property type="match status" value="1"/>
</dbReference>
<dbReference type="GO" id="GO:0005886">
    <property type="term" value="C:plasma membrane"/>
    <property type="evidence" value="ECO:0007669"/>
    <property type="project" value="UniProtKB-SubCell"/>
</dbReference>
<evidence type="ECO:0000256" key="6">
    <source>
        <dbReference type="ARBA" id="ARBA00023136"/>
    </source>
</evidence>
<dbReference type="InterPro" id="IPR045275">
    <property type="entry name" value="MscS_archaea/bacteria_type"/>
</dbReference>
<dbReference type="InterPro" id="IPR023408">
    <property type="entry name" value="MscS_beta-dom_sf"/>
</dbReference>
<feature type="region of interest" description="Disordered" evidence="7">
    <location>
        <begin position="273"/>
        <end position="307"/>
    </location>
</feature>
<evidence type="ECO:0000256" key="7">
    <source>
        <dbReference type="SAM" id="MobiDB-lite"/>
    </source>
</evidence>
<comment type="subcellular location">
    <subcellularLocation>
        <location evidence="1">Cell membrane</location>
        <topology evidence="1">Multi-pass membrane protein</topology>
    </subcellularLocation>
</comment>
<evidence type="ECO:0000259" key="10">
    <source>
        <dbReference type="Pfam" id="PF21082"/>
    </source>
</evidence>
<evidence type="ECO:0000259" key="9">
    <source>
        <dbReference type="Pfam" id="PF00924"/>
    </source>
</evidence>
<dbReference type="PATRIC" id="fig|1230456.3.peg.1626"/>
<comment type="caution">
    <text evidence="11">The sequence shown here is derived from an EMBL/GenBank/DDBJ whole genome shotgun (WGS) entry which is preliminary data.</text>
</comment>
<proteinExistence type="inferred from homology"/>
<evidence type="ECO:0000313" key="12">
    <source>
        <dbReference type="Proteomes" id="UP000011546"/>
    </source>
</evidence>
<evidence type="ECO:0000256" key="4">
    <source>
        <dbReference type="ARBA" id="ARBA00022692"/>
    </source>
</evidence>
<evidence type="ECO:0000256" key="1">
    <source>
        <dbReference type="ARBA" id="ARBA00004651"/>
    </source>
</evidence>
<keyword evidence="6 8" id="KW-0472">Membrane</keyword>
<dbReference type="EMBL" id="AOJH01000053">
    <property type="protein sequence ID" value="EMA64834.1"/>
    <property type="molecule type" value="Genomic_DNA"/>
</dbReference>
<dbReference type="SUPFAM" id="SSF82689">
    <property type="entry name" value="Mechanosensitive channel protein MscS (YggB), C-terminal domain"/>
    <property type="match status" value="1"/>
</dbReference>
<name>M0P5M4_9EURY</name>
<dbReference type="SUPFAM" id="SSF50182">
    <property type="entry name" value="Sm-like ribonucleoproteins"/>
    <property type="match status" value="1"/>
</dbReference>
<accession>M0P5M4</accession>
<feature type="transmembrane region" description="Helical" evidence="8">
    <location>
        <begin position="68"/>
        <end position="88"/>
    </location>
</feature>
<reference evidence="11 12" key="1">
    <citation type="journal article" date="2014" name="PLoS Genet.">
        <title>Phylogenetically driven sequencing of extremely halophilic archaea reveals strategies for static and dynamic osmo-response.</title>
        <authorList>
            <person name="Becker E.A."/>
            <person name="Seitzer P.M."/>
            <person name="Tritt A."/>
            <person name="Larsen D."/>
            <person name="Krusor M."/>
            <person name="Yao A.I."/>
            <person name="Wu D."/>
            <person name="Madern D."/>
            <person name="Eisen J.A."/>
            <person name="Darling A.E."/>
            <person name="Facciotti M.T."/>
        </authorList>
    </citation>
    <scope>NUCLEOTIDE SEQUENCE [LARGE SCALE GENOMIC DNA]</scope>
    <source>
        <strain evidence="11 12">JCM 14978</strain>
    </source>
</reference>
<keyword evidence="3" id="KW-1003">Cell membrane</keyword>
<feature type="transmembrane region" description="Helical" evidence="8">
    <location>
        <begin position="25"/>
        <end position="47"/>
    </location>
</feature>
<keyword evidence="4 8" id="KW-0812">Transmembrane</keyword>
<dbReference type="PANTHER" id="PTHR30221">
    <property type="entry name" value="SMALL-CONDUCTANCE MECHANOSENSITIVE CHANNEL"/>
    <property type="match status" value="1"/>
</dbReference>
<evidence type="ECO:0000256" key="5">
    <source>
        <dbReference type="ARBA" id="ARBA00022989"/>
    </source>
</evidence>
<keyword evidence="12" id="KW-1185">Reference proteome</keyword>
<evidence type="ECO:0000256" key="8">
    <source>
        <dbReference type="SAM" id="Phobius"/>
    </source>
</evidence>
<dbReference type="RefSeq" id="WP_008848370.1">
    <property type="nucleotide sequence ID" value="NZ_AOJH01000053.1"/>
</dbReference>
<dbReference type="InterPro" id="IPR049278">
    <property type="entry name" value="MS_channel_C"/>
</dbReference>